<evidence type="ECO:0000259" key="8">
    <source>
        <dbReference type="PROSITE" id="PS50109"/>
    </source>
</evidence>
<dbReference type="SMART" id="SM00388">
    <property type="entry name" value="HisKA"/>
    <property type="match status" value="1"/>
</dbReference>
<name>A0A931GZC9_9BACT</name>
<dbReference type="Gene3D" id="3.30.450.20">
    <property type="entry name" value="PAS domain"/>
    <property type="match status" value="1"/>
</dbReference>
<dbReference type="PROSITE" id="PS50109">
    <property type="entry name" value="HIS_KIN"/>
    <property type="match status" value="1"/>
</dbReference>
<dbReference type="InterPro" id="IPR050736">
    <property type="entry name" value="Sensor_HK_Regulatory"/>
</dbReference>
<evidence type="ECO:0000256" key="7">
    <source>
        <dbReference type="SAM" id="Coils"/>
    </source>
</evidence>
<evidence type="ECO:0000256" key="4">
    <source>
        <dbReference type="ARBA" id="ARBA00022679"/>
    </source>
</evidence>
<feature type="coiled-coil region" evidence="7">
    <location>
        <begin position="136"/>
        <end position="195"/>
    </location>
</feature>
<evidence type="ECO:0000256" key="3">
    <source>
        <dbReference type="ARBA" id="ARBA00022553"/>
    </source>
</evidence>
<dbReference type="SMART" id="SM00387">
    <property type="entry name" value="HATPase_c"/>
    <property type="match status" value="1"/>
</dbReference>
<dbReference type="Pfam" id="PF00512">
    <property type="entry name" value="HisKA"/>
    <property type="match status" value="1"/>
</dbReference>
<dbReference type="InterPro" id="IPR036890">
    <property type="entry name" value="HATPase_C_sf"/>
</dbReference>
<dbReference type="InterPro" id="IPR000014">
    <property type="entry name" value="PAS"/>
</dbReference>
<evidence type="ECO:0000259" key="9">
    <source>
        <dbReference type="PROSITE" id="PS50112"/>
    </source>
</evidence>
<dbReference type="SMART" id="SM00091">
    <property type="entry name" value="PAS"/>
    <property type="match status" value="1"/>
</dbReference>
<dbReference type="AlphaFoldDB" id="A0A931GZC9"/>
<dbReference type="PRINTS" id="PR00344">
    <property type="entry name" value="BCTRLSENSOR"/>
</dbReference>
<proteinExistence type="predicted"/>
<dbReference type="SUPFAM" id="SSF47384">
    <property type="entry name" value="Homodimeric domain of signal transducing histidine kinase"/>
    <property type="match status" value="1"/>
</dbReference>
<dbReference type="Gene3D" id="1.10.287.130">
    <property type="match status" value="1"/>
</dbReference>
<dbReference type="PROSITE" id="PS50112">
    <property type="entry name" value="PAS"/>
    <property type="match status" value="1"/>
</dbReference>
<keyword evidence="6" id="KW-0902">Two-component regulatory system</keyword>
<comment type="catalytic activity">
    <reaction evidence="1">
        <text>ATP + protein L-histidine = ADP + protein N-phospho-L-histidine.</text>
        <dbReference type="EC" id="2.7.13.3"/>
    </reaction>
</comment>
<keyword evidence="11" id="KW-1185">Reference proteome</keyword>
<dbReference type="CDD" id="cd00082">
    <property type="entry name" value="HisKA"/>
    <property type="match status" value="1"/>
</dbReference>
<evidence type="ECO:0000313" key="10">
    <source>
        <dbReference type="EMBL" id="MBG9378130.1"/>
    </source>
</evidence>
<feature type="domain" description="PAS" evidence="9">
    <location>
        <begin position="11"/>
        <end position="65"/>
    </location>
</feature>
<dbReference type="InterPro" id="IPR003594">
    <property type="entry name" value="HATPase_dom"/>
</dbReference>
<keyword evidence="7" id="KW-0175">Coiled coil</keyword>
<sequence length="425" mass="48176">MKDIPAISKDNSEQLEALFNFATIGIIVTNDKGAIINFNRFAQTQFGYTKEELLGKTVEILLPQSVHHAHVKYRHEYYTHPEPRAMGHGRDLYARNKNGETFPVEVSLSHYTINRETFVIAFVIDITVRKKHEAVVLDQKKELERVAMEIRKMNSELEQKVQDRTKMLREALVDLEKSKEELNEAYENEKELGELKSRFVTMASHEFRTPLSTILSSAYLLEKYNETTGDEKITKHLQRIRNAVGGMKNILEDFLSLGKLEEGKVQVHMETVSGAAVMEAIRGVVQELEGLLKPSQQIVVRGNIPGNILIDTHLLKNVLVNLASNAIKFTPGNALVEIEAGIVNEQFFTSIKDNGIGISEEDQEHLFERFFRARNASNIQGTGLGLHIVMKYLELMKGNITLQSKLEQGSIFTIYIPQNDQPLTT</sequence>
<dbReference type="Pfam" id="PF02518">
    <property type="entry name" value="HATPase_c"/>
    <property type="match status" value="1"/>
</dbReference>
<dbReference type="InterPro" id="IPR036097">
    <property type="entry name" value="HisK_dim/P_sf"/>
</dbReference>
<dbReference type="RefSeq" id="WP_196992184.1">
    <property type="nucleotide sequence ID" value="NZ_JADWYR010000002.1"/>
</dbReference>
<dbReference type="PANTHER" id="PTHR43711:SF26">
    <property type="entry name" value="SENSOR HISTIDINE KINASE RCSC"/>
    <property type="match status" value="1"/>
</dbReference>
<dbReference type="GO" id="GO:0000155">
    <property type="term" value="F:phosphorelay sensor kinase activity"/>
    <property type="evidence" value="ECO:0007669"/>
    <property type="project" value="InterPro"/>
</dbReference>
<dbReference type="Proteomes" id="UP000628448">
    <property type="component" value="Unassembled WGS sequence"/>
</dbReference>
<dbReference type="InterPro" id="IPR035965">
    <property type="entry name" value="PAS-like_dom_sf"/>
</dbReference>
<reference evidence="10" key="1">
    <citation type="submission" date="2020-11" db="EMBL/GenBank/DDBJ databases">
        <title>Bacterial whole genome sequence for Panacibacter sp. DH6.</title>
        <authorList>
            <person name="Le V."/>
            <person name="Ko S."/>
            <person name="Ahn C.-Y."/>
            <person name="Oh H.-M."/>
        </authorList>
    </citation>
    <scope>NUCLEOTIDE SEQUENCE</scope>
    <source>
        <strain evidence="10">DH6</strain>
    </source>
</reference>
<feature type="domain" description="Histidine kinase" evidence="8">
    <location>
        <begin position="202"/>
        <end position="420"/>
    </location>
</feature>
<dbReference type="PANTHER" id="PTHR43711">
    <property type="entry name" value="TWO-COMPONENT HISTIDINE KINASE"/>
    <property type="match status" value="1"/>
</dbReference>
<keyword evidence="5" id="KW-0418">Kinase</keyword>
<protein>
    <recommendedName>
        <fullName evidence="2">histidine kinase</fullName>
        <ecNumber evidence="2">2.7.13.3</ecNumber>
    </recommendedName>
</protein>
<evidence type="ECO:0000256" key="6">
    <source>
        <dbReference type="ARBA" id="ARBA00023012"/>
    </source>
</evidence>
<evidence type="ECO:0000256" key="5">
    <source>
        <dbReference type="ARBA" id="ARBA00022777"/>
    </source>
</evidence>
<dbReference type="InterPro" id="IPR005467">
    <property type="entry name" value="His_kinase_dom"/>
</dbReference>
<dbReference type="CDD" id="cd00130">
    <property type="entry name" value="PAS"/>
    <property type="match status" value="1"/>
</dbReference>
<comment type="caution">
    <text evidence="10">The sequence shown here is derived from an EMBL/GenBank/DDBJ whole genome shotgun (WGS) entry which is preliminary data.</text>
</comment>
<dbReference type="InterPro" id="IPR003661">
    <property type="entry name" value="HisK_dim/P_dom"/>
</dbReference>
<keyword evidence="3" id="KW-0597">Phosphoprotein</keyword>
<evidence type="ECO:0000313" key="11">
    <source>
        <dbReference type="Proteomes" id="UP000628448"/>
    </source>
</evidence>
<dbReference type="Gene3D" id="3.30.565.10">
    <property type="entry name" value="Histidine kinase-like ATPase, C-terminal domain"/>
    <property type="match status" value="1"/>
</dbReference>
<dbReference type="CDD" id="cd00075">
    <property type="entry name" value="HATPase"/>
    <property type="match status" value="1"/>
</dbReference>
<organism evidence="10 11">
    <name type="scientific">Panacibacter microcysteis</name>
    <dbReference type="NCBI Taxonomy" id="2793269"/>
    <lineage>
        <taxon>Bacteria</taxon>
        <taxon>Pseudomonadati</taxon>
        <taxon>Bacteroidota</taxon>
        <taxon>Chitinophagia</taxon>
        <taxon>Chitinophagales</taxon>
        <taxon>Chitinophagaceae</taxon>
        <taxon>Panacibacter</taxon>
    </lineage>
</organism>
<evidence type="ECO:0000256" key="1">
    <source>
        <dbReference type="ARBA" id="ARBA00000085"/>
    </source>
</evidence>
<dbReference type="NCBIfam" id="TIGR00229">
    <property type="entry name" value="sensory_box"/>
    <property type="match status" value="1"/>
</dbReference>
<keyword evidence="4" id="KW-0808">Transferase</keyword>
<accession>A0A931GZC9</accession>
<gene>
    <name evidence="10" type="ORF">I5907_17970</name>
</gene>
<dbReference type="EC" id="2.7.13.3" evidence="2"/>
<dbReference type="Pfam" id="PF13426">
    <property type="entry name" value="PAS_9"/>
    <property type="match status" value="1"/>
</dbReference>
<dbReference type="EMBL" id="JADWYR010000002">
    <property type="protein sequence ID" value="MBG9378130.1"/>
    <property type="molecule type" value="Genomic_DNA"/>
</dbReference>
<dbReference type="SUPFAM" id="SSF55785">
    <property type="entry name" value="PYP-like sensor domain (PAS domain)"/>
    <property type="match status" value="1"/>
</dbReference>
<dbReference type="InterPro" id="IPR004358">
    <property type="entry name" value="Sig_transdc_His_kin-like_C"/>
</dbReference>
<evidence type="ECO:0000256" key="2">
    <source>
        <dbReference type="ARBA" id="ARBA00012438"/>
    </source>
</evidence>
<dbReference type="SUPFAM" id="SSF55874">
    <property type="entry name" value="ATPase domain of HSP90 chaperone/DNA topoisomerase II/histidine kinase"/>
    <property type="match status" value="1"/>
</dbReference>